<dbReference type="GO" id="GO:0003676">
    <property type="term" value="F:nucleic acid binding"/>
    <property type="evidence" value="ECO:0007669"/>
    <property type="project" value="InterPro"/>
</dbReference>
<dbReference type="SUPFAM" id="SSF53098">
    <property type="entry name" value="Ribonuclease H-like"/>
    <property type="match status" value="1"/>
</dbReference>
<dbReference type="AlphaFoldDB" id="A0AAV2MX06"/>
<dbReference type="Gene3D" id="3.30.420.10">
    <property type="entry name" value="Ribonuclease H-like superfamily/Ribonuclease H"/>
    <property type="match status" value="1"/>
</dbReference>
<evidence type="ECO:0000313" key="2">
    <source>
        <dbReference type="EMBL" id="CAL1671960.1"/>
    </source>
</evidence>
<dbReference type="PANTHER" id="PTHR47331">
    <property type="entry name" value="PHD-TYPE DOMAIN-CONTAINING PROTEIN"/>
    <property type="match status" value="1"/>
</dbReference>
<dbReference type="InterPro" id="IPR001584">
    <property type="entry name" value="Integrase_cat-core"/>
</dbReference>
<dbReference type="InterPro" id="IPR012337">
    <property type="entry name" value="RNaseH-like_sf"/>
</dbReference>
<keyword evidence="3" id="KW-1185">Reference proteome</keyword>
<dbReference type="Pfam" id="PF18701">
    <property type="entry name" value="DUF5641"/>
    <property type="match status" value="1"/>
</dbReference>
<evidence type="ECO:0000313" key="3">
    <source>
        <dbReference type="Proteomes" id="UP001497644"/>
    </source>
</evidence>
<accession>A0AAV2MX06</accession>
<organism evidence="2 3">
    <name type="scientific">Lasius platythorax</name>
    <dbReference type="NCBI Taxonomy" id="488582"/>
    <lineage>
        <taxon>Eukaryota</taxon>
        <taxon>Metazoa</taxon>
        <taxon>Ecdysozoa</taxon>
        <taxon>Arthropoda</taxon>
        <taxon>Hexapoda</taxon>
        <taxon>Insecta</taxon>
        <taxon>Pterygota</taxon>
        <taxon>Neoptera</taxon>
        <taxon>Endopterygota</taxon>
        <taxon>Hymenoptera</taxon>
        <taxon>Apocrita</taxon>
        <taxon>Aculeata</taxon>
        <taxon>Formicoidea</taxon>
        <taxon>Formicidae</taxon>
        <taxon>Formicinae</taxon>
        <taxon>Lasius</taxon>
        <taxon>Lasius</taxon>
    </lineage>
</organism>
<proteinExistence type="predicted"/>
<evidence type="ECO:0000259" key="1">
    <source>
        <dbReference type="PROSITE" id="PS50994"/>
    </source>
</evidence>
<sequence length="291" mass="33053">MVKESRKRNSSLSKSYVAIFICMSSKAIHLELTFDLSTEAFLNALKRFISRRGAPSDVYTDNGTNFVGADRELKNLREISINTMRHDKVVDFSAQKGINWHFIPPHAPHFGGLWEAAVKAMKFHLKRVAGTASLMHDELQTILIQIEAVLNSRPMIPLSSDPNDHTYLSPAHFLIGDTFTAPAEPTLLDVKEGRLSRWQRVEQIKQHFWKKWHSEYLNQMQQRSKWKTNAPSLKPGDLVIMREDNIPQLCWPMARVEAVHPGADGVVRTATVKNTKGTYKRAASKLCPLLL</sequence>
<comment type="caution">
    <text evidence="2">The sequence shown here is derived from an EMBL/GenBank/DDBJ whole genome shotgun (WGS) entry which is preliminary data.</text>
</comment>
<dbReference type="PROSITE" id="PS50994">
    <property type="entry name" value="INTEGRASE"/>
    <property type="match status" value="1"/>
</dbReference>
<dbReference type="GO" id="GO:0015074">
    <property type="term" value="P:DNA integration"/>
    <property type="evidence" value="ECO:0007669"/>
    <property type="project" value="InterPro"/>
</dbReference>
<dbReference type="Proteomes" id="UP001497644">
    <property type="component" value="Unassembled WGS sequence"/>
</dbReference>
<reference evidence="2" key="1">
    <citation type="submission" date="2024-04" db="EMBL/GenBank/DDBJ databases">
        <authorList>
            <consortium name="Molecular Ecology Group"/>
        </authorList>
    </citation>
    <scope>NUCLEOTIDE SEQUENCE</scope>
</reference>
<name>A0AAV2MX06_9HYME</name>
<dbReference type="InterPro" id="IPR040676">
    <property type="entry name" value="DUF5641"/>
</dbReference>
<gene>
    <name evidence="2" type="ORF">LPLAT_LOCUS5373</name>
</gene>
<dbReference type="EMBL" id="CAXIPU020000435">
    <property type="protein sequence ID" value="CAL1671960.1"/>
    <property type="molecule type" value="Genomic_DNA"/>
</dbReference>
<feature type="domain" description="Integrase catalytic" evidence="1">
    <location>
        <begin position="1"/>
        <end position="178"/>
    </location>
</feature>
<dbReference type="InterPro" id="IPR036397">
    <property type="entry name" value="RNaseH_sf"/>
</dbReference>
<protein>
    <recommendedName>
        <fullName evidence="1">Integrase catalytic domain-containing protein</fullName>
    </recommendedName>
</protein>